<dbReference type="Proteomes" id="UP000215335">
    <property type="component" value="Unassembled WGS sequence"/>
</dbReference>
<comment type="caution">
    <text evidence="1">The sequence shown here is derived from an EMBL/GenBank/DDBJ whole genome shotgun (WGS) entry which is preliminary data.</text>
</comment>
<evidence type="ECO:0000313" key="1">
    <source>
        <dbReference type="EMBL" id="OXU22677.1"/>
    </source>
</evidence>
<name>A0A232EWF4_9HYME</name>
<sequence>SEWTFLGSLGHPEPEKPRVPAFRKYLFFLPGTLNSLMGI</sequence>
<dbReference type="AlphaFoldDB" id="A0A232EWF4"/>
<gene>
    <name evidence="1" type="ORF">TSAR_000418</name>
</gene>
<feature type="non-terminal residue" evidence="1">
    <location>
        <position position="1"/>
    </location>
</feature>
<dbReference type="EMBL" id="NNAY01001872">
    <property type="protein sequence ID" value="OXU22677.1"/>
    <property type="molecule type" value="Genomic_DNA"/>
</dbReference>
<evidence type="ECO:0000313" key="2">
    <source>
        <dbReference type="Proteomes" id="UP000215335"/>
    </source>
</evidence>
<reference evidence="1 2" key="1">
    <citation type="journal article" date="2017" name="Curr. Biol.">
        <title>The Evolution of Venom by Co-option of Single-Copy Genes.</title>
        <authorList>
            <person name="Martinson E.O."/>
            <person name="Mrinalini"/>
            <person name="Kelkar Y.D."/>
            <person name="Chang C.H."/>
            <person name="Werren J.H."/>
        </authorList>
    </citation>
    <scope>NUCLEOTIDE SEQUENCE [LARGE SCALE GENOMIC DNA]</scope>
    <source>
        <strain evidence="1 2">Alberta</strain>
        <tissue evidence="1">Whole body</tissue>
    </source>
</reference>
<proteinExistence type="predicted"/>
<organism evidence="1 2">
    <name type="scientific">Trichomalopsis sarcophagae</name>
    <dbReference type="NCBI Taxonomy" id="543379"/>
    <lineage>
        <taxon>Eukaryota</taxon>
        <taxon>Metazoa</taxon>
        <taxon>Ecdysozoa</taxon>
        <taxon>Arthropoda</taxon>
        <taxon>Hexapoda</taxon>
        <taxon>Insecta</taxon>
        <taxon>Pterygota</taxon>
        <taxon>Neoptera</taxon>
        <taxon>Endopterygota</taxon>
        <taxon>Hymenoptera</taxon>
        <taxon>Apocrita</taxon>
        <taxon>Proctotrupomorpha</taxon>
        <taxon>Chalcidoidea</taxon>
        <taxon>Pteromalidae</taxon>
        <taxon>Pteromalinae</taxon>
        <taxon>Trichomalopsis</taxon>
    </lineage>
</organism>
<accession>A0A232EWF4</accession>
<protein>
    <submittedName>
        <fullName evidence="1">Uncharacterized protein</fullName>
    </submittedName>
</protein>
<keyword evidence="2" id="KW-1185">Reference proteome</keyword>